<sequence>MKEPFSEFKNLITATERYIQELSKSHGVEHLSGPQGWTVMFLKDNQGKEIFIKDIEKRLDISKSVTSNLIKRMEKNGFISVIPSRKDRRYKQIVLTPLGQEKAGKITVFLTDLKKLLLKDISQEDLSVARKVFKQIKQNLEKKE</sequence>
<dbReference type="Gene3D" id="1.10.10.10">
    <property type="entry name" value="Winged helix-like DNA-binding domain superfamily/Winged helix DNA-binding domain"/>
    <property type="match status" value="1"/>
</dbReference>
<dbReference type="InterPro" id="IPR023187">
    <property type="entry name" value="Tscrpt_reg_MarR-type_CS"/>
</dbReference>
<evidence type="ECO:0000256" key="2">
    <source>
        <dbReference type="ARBA" id="ARBA00023125"/>
    </source>
</evidence>
<dbReference type="SMART" id="SM00347">
    <property type="entry name" value="HTH_MARR"/>
    <property type="match status" value="1"/>
</dbReference>
<keyword evidence="1" id="KW-0805">Transcription regulation</keyword>
<comment type="caution">
    <text evidence="5">The sequence shown here is derived from an EMBL/GenBank/DDBJ whole genome shotgun (WGS) entry which is preliminary data.</text>
</comment>
<dbReference type="InterPro" id="IPR036390">
    <property type="entry name" value="WH_DNA-bd_sf"/>
</dbReference>
<dbReference type="Pfam" id="PF12802">
    <property type="entry name" value="MarR_2"/>
    <property type="match status" value="1"/>
</dbReference>
<dbReference type="PROSITE" id="PS01117">
    <property type="entry name" value="HTH_MARR_1"/>
    <property type="match status" value="1"/>
</dbReference>
<dbReference type="PROSITE" id="PS50995">
    <property type="entry name" value="HTH_MARR_2"/>
    <property type="match status" value="1"/>
</dbReference>
<dbReference type="EMBL" id="AHSR01000049">
    <property type="protein sequence ID" value="EMC21855.1"/>
    <property type="molecule type" value="Genomic_DNA"/>
</dbReference>
<dbReference type="InterPro" id="IPR000835">
    <property type="entry name" value="HTH_MarR-typ"/>
</dbReference>
<accession>A0A829BKA0</accession>
<dbReference type="GeneID" id="93859561"/>
<name>A0A829BKA0_STRMG</name>
<dbReference type="Proteomes" id="UP000011676">
    <property type="component" value="Unassembled WGS sequence"/>
</dbReference>
<evidence type="ECO:0000313" key="6">
    <source>
        <dbReference type="Proteomes" id="UP000011676"/>
    </source>
</evidence>
<protein>
    <submittedName>
        <fullName evidence="5">Putative transcriptional regulator</fullName>
    </submittedName>
</protein>
<dbReference type="PANTHER" id="PTHR42756">
    <property type="entry name" value="TRANSCRIPTIONAL REGULATOR, MARR"/>
    <property type="match status" value="1"/>
</dbReference>
<proteinExistence type="predicted"/>
<dbReference type="SUPFAM" id="SSF46785">
    <property type="entry name" value="Winged helix' DNA-binding domain"/>
    <property type="match status" value="1"/>
</dbReference>
<dbReference type="GO" id="GO:0003677">
    <property type="term" value="F:DNA binding"/>
    <property type="evidence" value="ECO:0007669"/>
    <property type="project" value="UniProtKB-KW"/>
</dbReference>
<keyword evidence="3" id="KW-0804">Transcription</keyword>
<reference evidence="5 6" key="1">
    <citation type="journal article" date="2013" name="Mol. Biol. Evol.">
        <title>Evolutionary and population genomics of the cavity causing bacteria Streptococcus mutans.</title>
        <authorList>
            <person name="Cornejo O.E."/>
            <person name="Lefebure T."/>
            <person name="Pavinski Bitar P.D."/>
            <person name="Lang P."/>
            <person name="Richards V.P."/>
            <person name="Eilertson K."/>
            <person name="Do T."/>
            <person name="Beighton D."/>
            <person name="Zeng L."/>
            <person name="Ahn S.J."/>
            <person name="Burne R.A."/>
            <person name="Siepel A."/>
            <person name="Bustamante C.D."/>
            <person name="Stanhope M.J."/>
        </authorList>
    </citation>
    <scope>NUCLEOTIDE SEQUENCE [LARGE SCALE GENOMIC DNA]</scope>
    <source>
        <strain evidence="5 6">SM6</strain>
    </source>
</reference>
<dbReference type="SMR" id="A0A829BKA0"/>
<keyword evidence="2" id="KW-0238">DNA-binding</keyword>
<dbReference type="AlphaFoldDB" id="A0A829BKA0"/>
<dbReference type="RefSeq" id="WP_002263292.1">
    <property type="nucleotide sequence ID" value="NZ_AHSR01000049.1"/>
</dbReference>
<evidence type="ECO:0000256" key="3">
    <source>
        <dbReference type="ARBA" id="ARBA00023163"/>
    </source>
</evidence>
<feature type="domain" description="HTH marR-type" evidence="4">
    <location>
        <begin position="1"/>
        <end position="138"/>
    </location>
</feature>
<evidence type="ECO:0000313" key="5">
    <source>
        <dbReference type="EMBL" id="EMC21855.1"/>
    </source>
</evidence>
<dbReference type="InterPro" id="IPR036388">
    <property type="entry name" value="WH-like_DNA-bd_sf"/>
</dbReference>
<evidence type="ECO:0000259" key="4">
    <source>
        <dbReference type="PROSITE" id="PS50995"/>
    </source>
</evidence>
<dbReference type="PANTHER" id="PTHR42756:SF1">
    <property type="entry name" value="TRANSCRIPTIONAL REPRESSOR OF EMRAB OPERON"/>
    <property type="match status" value="1"/>
</dbReference>
<evidence type="ECO:0000256" key="1">
    <source>
        <dbReference type="ARBA" id="ARBA00023015"/>
    </source>
</evidence>
<gene>
    <name evidence="5" type="ORF">SMU82_09317</name>
</gene>
<dbReference type="GO" id="GO:0003700">
    <property type="term" value="F:DNA-binding transcription factor activity"/>
    <property type="evidence" value="ECO:0007669"/>
    <property type="project" value="InterPro"/>
</dbReference>
<organism evidence="5 6">
    <name type="scientific">Streptococcus mutans SM6</name>
    <dbReference type="NCBI Taxonomy" id="857119"/>
    <lineage>
        <taxon>Bacteria</taxon>
        <taxon>Bacillati</taxon>
        <taxon>Bacillota</taxon>
        <taxon>Bacilli</taxon>
        <taxon>Lactobacillales</taxon>
        <taxon>Streptococcaceae</taxon>
        <taxon>Streptococcus</taxon>
    </lineage>
</organism>